<dbReference type="InterPro" id="IPR013785">
    <property type="entry name" value="Aldolase_TIM"/>
</dbReference>
<comment type="function">
    <text evidence="10">Catalyzes the reversible epimerization of D-ribulose 5-phosphate to D-xylulose 5-phosphate.</text>
</comment>
<dbReference type="GO" id="GO:0046872">
    <property type="term" value="F:metal ion binding"/>
    <property type="evidence" value="ECO:0007669"/>
    <property type="project" value="UniProtKB-UniRule"/>
</dbReference>
<evidence type="ECO:0000256" key="11">
    <source>
        <dbReference type="PIRNR" id="PIRNR001461"/>
    </source>
</evidence>
<feature type="binding site" evidence="10 13">
    <location>
        <position position="34"/>
    </location>
    <ligand>
        <name>a divalent metal cation</name>
        <dbReference type="ChEBI" id="CHEBI:60240"/>
    </ligand>
</feature>
<comment type="catalytic activity">
    <reaction evidence="1 10 11">
        <text>D-ribulose 5-phosphate = D-xylulose 5-phosphate</text>
        <dbReference type="Rhea" id="RHEA:13677"/>
        <dbReference type="ChEBI" id="CHEBI:57737"/>
        <dbReference type="ChEBI" id="CHEBI:58121"/>
        <dbReference type="EC" id="5.1.3.1"/>
    </reaction>
</comment>
<dbReference type="EMBL" id="PXOT01000025">
    <property type="protein sequence ID" value="PSG87887.1"/>
    <property type="molecule type" value="Genomic_DNA"/>
</dbReference>
<dbReference type="GO" id="GO:0006098">
    <property type="term" value="P:pentose-phosphate shunt"/>
    <property type="evidence" value="ECO:0007669"/>
    <property type="project" value="UniProtKB-UniRule"/>
</dbReference>
<dbReference type="NCBIfam" id="TIGR01163">
    <property type="entry name" value="rpe"/>
    <property type="match status" value="1"/>
</dbReference>
<dbReference type="GO" id="GO:0019323">
    <property type="term" value="P:pentose catabolic process"/>
    <property type="evidence" value="ECO:0007669"/>
    <property type="project" value="UniProtKB-UniRule"/>
</dbReference>
<evidence type="ECO:0000256" key="5">
    <source>
        <dbReference type="ARBA" id="ARBA00001954"/>
    </source>
</evidence>
<feature type="binding site" evidence="10 13">
    <location>
        <position position="176"/>
    </location>
    <ligand>
        <name>a divalent metal cation</name>
        <dbReference type="ChEBI" id="CHEBI:60240"/>
    </ligand>
</feature>
<dbReference type="InterPro" id="IPR011060">
    <property type="entry name" value="RibuloseP-bd_barrel"/>
</dbReference>
<dbReference type="SUPFAM" id="SSF51366">
    <property type="entry name" value="Ribulose-phoshate binding barrel"/>
    <property type="match status" value="1"/>
</dbReference>
<feature type="binding site" evidence="10 13">
    <location>
        <position position="36"/>
    </location>
    <ligand>
        <name>a divalent metal cation</name>
        <dbReference type="ChEBI" id="CHEBI:60240"/>
    </ligand>
</feature>
<evidence type="ECO:0000256" key="13">
    <source>
        <dbReference type="PIRSR" id="PIRSR001461-2"/>
    </source>
</evidence>
<dbReference type="HAMAP" id="MF_02227">
    <property type="entry name" value="RPE"/>
    <property type="match status" value="1"/>
</dbReference>
<evidence type="ECO:0000256" key="8">
    <source>
        <dbReference type="ARBA" id="ARBA00022723"/>
    </source>
</evidence>
<keyword evidence="13" id="KW-0862">Zinc</keyword>
<dbReference type="PANTHER" id="PTHR11749">
    <property type="entry name" value="RIBULOSE-5-PHOSPHATE-3-EPIMERASE"/>
    <property type="match status" value="1"/>
</dbReference>
<dbReference type="InterPro" id="IPR026019">
    <property type="entry name" value="Ribul_P_3_epim"/>
</dbReference>
<comment type="similarity">
    <text evidence="6 10 11">Belongs to the ribulose-phosphate 3-epimerase family.</text>
</comment>
<dbReference type="CDD" id="cd00429">
    <property type="entry name" value="RPE"/>
    <property type="match status" value="1"/>
</dbReference>
<dbReference type="RefSeq" id="WP_027881034.1">
    <property type="nucleotide sequence ID" value="NZ_JACHWV010000004.1"/>
</dbReference>
<feature type="active site" description="Proton acceptor" evidence="10 12">
    <location>
        <position position="36"/>
    </location>
</feature>
<dbReference type="InterPro" id="IPR000056">
    <property type="entry name" value="Ribul_P_3_epim-like"/>
</dbReference>
<dbReference type="PROSITE" id="PS01086">
    <property type="entry name" value="RIBUL_P_3_EPIMER_2"/>
    <property type="match status" value="1"/>
</dbReference>
<evidence type="ECO:0000256" key="7">
    <source>
        <dbReference type="ARBA" id="ARBA00013188"/>
    </source>
</evidence>
<evidence type="ECO:0000256" key="12">
    <source>
        <dbReference type="PIRSR" id="PIRSR001461-1"/>
    </source>
</evidence>
<reference evidence="15 16" key="1">
    <citation type="submission" date="2018-03" db="EMBL/GenBank/DDBJ databases">
        <title>Mesoflavibacter sp. HG37 and Mesoflavibacter sp. HG96 sp.nov., two marine bacteria isolated from seawater of Western Pacific Ocean.</title>
        <authorList>
            <person name="Cheng H."/>
            <person name="Wu Y.-H."/>
            <person name="Guo L.-L."/>
            <person name="Xu X.-W."/>
        </authorList>
    </citation>
    <scope>NUCLEOTIDE SEQUENCE [LARGE SCALE GENOMIC DNA]</scope>
    <source>
        <strain evidence="15 16">KCTC 42117</strain>
    </source>
</reference>
<feature type="binding site" evidence="10 14">
    <location>
        <begin position="143"/>
        <end position="146"/>
    </location>
    <ligand>
        <name>substrate</name>
    </ligand>
</feature>
<keyword evidence="13" id="KW-0464">Manganese</keyword>
<evidence type="ECO:0000313" key="15">
    <source>
        <dbReference type="EMBL" id="PSG87887.1"/>
    </source>
</evidence>
<feature type="binding site" evidence="10 14">
    <location>
        <position position="67"/>
    </location>
    <ligand>
        <name>substrate</name>
    </ligand>
</feature>
<comment type="pathway">
    <text evidence="10">Carbohydrate degradation.</text>
</comment>
<comment type="cofactor">
    <cofactor evidence="10 13">
        <name>a divalent metal cation</name>
        <dbReference type="ChEBI" id="CHEBI:60240"/>
    </cofactor>
    <text evidence="10 13">Binds 1 divalent metal cation per subunit.</text>
</comment>
<proteinExistence type="inferred from homology"/>
<dbReference type="OrthoDB" id="1645589at2"/>
<evidence type="ECO:0000256" key="9">
    <source>
        <dbReference type="ARBA" id="ARBA00023235"/>
    </source>
</evidence>
<evidence type="ECO:0000256" key="1">
    <source>
        <dbReference type="ARBA" id="ARBA00001782"/>
    </source>
</evidence>
<evidence type="ECO:0000256" key="3">
    <source>
        <dbReference type="ARBA" id="ARBA00001941"/>
    </source>
</evidence>
<evidence type="ECO:0000256" key="4">
    <source>
        <dbReference type="ARBA" id="ARBA00001947"/>
    </source>
</evidence>
<evidence type="ECO:0000256" key="14">
    <source>
        <dbReference type="PIRSR" id="PIRSR001461-3"/>
    </source>
</evidence>
<keyword evidence="13" id="KW-0170">Cobalt</keyword>
<feature type="binding site" evidence="14">
    <location>
        <position position="178"/>
    </location>
    <ligand>
        <name>substrate</name>
    </ligand>
</feature>
<accession>A0A2T1N7Q7</accession>
<evidence type="ECO:0000256" key="6">
    <source>
        <dbReference type="ARBA" id="ARBA00009541"/>
    </source>
</evidence>
<evidence type="ECO:0000256" key="10">
    <source>
        <dbReference type="HAMAP-Rule" id="MF_02227"/>
    </source>
</evidence>
<dbReference type="GO" id="GO:0004750">
    <property type="term" value="F:D-ribulose-phosphate 3-epimerase activity"/>
    <property type="evidence" value="ECO:0007669"/>
    <property type="project" value="UniProtKB-UniRule"/>
</dbReference>
<comment type="cofactor">
    <cofactor evidence="4">
        <name>Zn(2+)</name>
        <dbReference type="ChEBI" id="CHEBI:29105"/>
    </cofactor>
</comment>
<comment type="caution">
    <text evidence="15">The sequence shown here is derived from an EMBL/GenBank/DDBJ whole genome shotgun (WGS) entry which is preliminary data.</text>
</comment>
<organism evidence="15 16">
    <name type="scientific">Mesoflavibacter zeaxanthinifaciens subsp. sabulilitoris</name>
    <dbReference type="NCBI Taxonomy" id="1520893"/>
    <lineage>
        <taxon>Bacteria</taxon>
        <taxon>Pseudomonadati</taxon>
        <taxon>Bacteroidota</taxon>
        <taxon>Flavobacteriia</taxon>
        <taxon>Flavobacteriales</taxon>
        <taxon>Flavobacteriaceae</taxon>
        <taxon>Mesoflavibacter</taxon>
    </lineage>
</organism>
<dbReference type="PIRSF" id="PIRSF001461">
    <property type="entry name" value="RPE"/>
    <property type="match status" value="1"/>
</dbReference>
<keyword evidence="10 11" id="KW-0119">Carbohydrate metabolism</keyword>
<feature type="binding site" evidence="10 14">
    <location>
        <begin position="198"/>
        <end position="199"/>
    </location>
    <ligand>
        <name>substrate</name>
    </ligand>
</feature>
<dbReference type="Pfam" id="PF00834">
    <property type="entry name" value="Ribul_P_3_epim"/>
    <property type="match status" value="1"/>
</dbReference>
<keyword evidence="8 10" id="KW-0479">Metal-binding</keyword>
<dbReference type="GO" id="GO:0005737">
    <property type="term" value="C:cytoplasm"/>
    <property type="evidence" value="ECO:0007669"/>
    <property type="project" value="UniProtKB-ARBA"/>
</dbReference>
<evidence type="ECO:0000313" key="16">
    <source>
        <dbReference type="Proteomes" id="UP000238430"/>
    </source>
</evidence>
<dbReference type="PROSITE" id="PS01085">
    <property type="entry name" value="RIBUL_P_3_EPIMER_1"/>
    <property type="match status" value="1"/>
</dbReference>
<gene>
    <name evidence="10" type="primary">rpe</name>
    <name evidence="15" type="ORF">C7H61_11800</name>
</gene>
<feature type="binding site" evidence="10">
    <location>
        <begin position="176"/>
        <end position="178"/>
    </location>
    <ligand>
        <name>substrate</name>
    </ligand>
</feature>
<evidence type="ECO:0000256" key="2">
    <source>
        <dbReference type="ARBA" id="ARBA00001936"/>
    </source>
</evidence>
<protein>
    <recommendedName>
        <fullName evidence="7 10">Ribulose-phosphate 3-epimerase</fullName>
        <ecNumber evidence="7 10">5.1.3.1</ecNumber>
    </recommendedName>
</protein>
<feature type="binding site" evidence="10 14">
    <location>
        <position position="9"/>
    </location>
    <ligand>
        <name>substrate</name>
    </ligand>
</feature>
<dbReference type="AlphaFoldDB" id="A0A2T1N7Q7"/>
<dbReference type="EC" id="5.1.3.1" evidence="7 10"/>
<sequence>MSSKLIAPSLLAADFGNLQRDIEMVNSSEADWFHIDIMDGVFVPNISYGMPVLKAISKHAKKTIDVHLMIVDPDRYIKTFSDLGSDILTVHYEACTHLHRTVQAIKAEGMKAGVALNPHTNINVLEDIINDIDLVLIMSVNPGFGGQSFIENTYNKVKQLKQLIKDKNANVMIEIDGGVTNKNAKQLVDAGADALVAGSYVFKSDNQIETIKDLKALANS</sequence>
<name>A0A2T1N7Q7_9FLAO</name>
<dbReference type="Gene3D" id="3.20.20.70">
    <property type="entry name" value="Aldolase class I"/>
    <property type="match status" value="1"/>
</dbReference>
<feature type="active site" description="Proton donor" evidence="10 12">
    <location>
        <position position="176"/>
    </location>
</feature>
<dbReference type="FunFam" id="3.20.20.70:FF:000004">
    <property type="entry name" value="Ribulose-phosphate 3-epimerase"/>
    <property type="match status" value="1"/>
</dbReference>
<comment type="cofactor">
    <cofactor evidence="2">
        <name>Mn(2+)</name>
        <dbReference type="ChEBI" id="CHEBI:29035"/>
    </cofactor>
</comment>
<comment type="cofactor">
    <cofactor evidence="3">
        <name>Co(2+)</name>
        <dbReference type="ChEBI" id="CHEBI:48828"/>
    </cofactor>
</comment>
<keyword evidence="9 10" id="KW-0413">Isomerase</keyword>
<dbReference type="Proteomes" id="UP000238430">
    <property type="component" value="Unassembled WGS sequence"/>
</dbReference>
<feature type="binding site" evidence="10 13">
    <location>
        <position position="67"/>
    </location>
    <ligand>
        <name>a divalent metal cation</name>
        <dbReference type="ChEBI" id="CHEBI:60240"/>
    </ligand>
</feature>
<keyword evidence="16" id="KW-1185">Reference proteome</keyword>
<comment type="cofactor">
    <cofactor evidence="5">
        <name>Fe(2+)</name>
        <dbReference type="ChEBI" id="CHEBI:29033"/>
    </cofactor>
</comment>
<dbReference type="NCBIfam" id="NF004076">
    <property type="entry name" value="PRK05581.1-4"/>
    <property type="match status" value="1"/>
</dbReference>